<organism evidence="1 2">
    <name type="scientific">Naganishia adeliensis</name>
    <dbReference type="NCBI Taxonomy" id="92952"/>
    <lineage>
        <taxon>Eukaryota</taxon>
        <taxon>Fungi</taxon>
        <taxon>Dikarya</taxon>
        <taxon>Basidiomycota</taxon>
        <taxon>Agaricomycotina</taxon>
        <taxon>Tremellomycetes</taxon>
        <taxon>Filobasidiales</taxon>
        <taxon>Filobasidiaceae</taxon>
        <taxon>Naganishia</taxon>
    </lineage>
</organism>
<comment type="caution">
    <text evidence="1">The sequence shown here is derived from an EMBL/GenBank/DDBJ whole genome shotgun (WGS) entry which is preliminary data.</text>
</comment>
<accession>A0ACC2VX93</accession>
<name>A0ACC2VX93_9TREE</name>
<keyword evidence="2" id="KW-1185">Reference proteome</keyword>
<dbReference type="Proteomes" id="UP001230649">
    <property type="component" value="Unassembled WGS sequence"/>
</dbReference>
<evidence type="ECO:0000313" key="2">
    <source>
        <dbReference type="Proteomes" id="UP001230649"/>
    </source>
</evidence>
<reference evidence="1" key="1">
    <citation type="submission" date="2023-04" db="EMBL/GenBank/DDBJ databases">
        <title>Draft Genome sequencing of Naganishia species isolated from polar environments using Oxford Nanopore Technology.</title>
        <authorList>
            <person name="Leo P."/>
            <person name="Venkateswaran K."/>
        </authorList>
    </citation>
    <scope>NUCLEOTIDE SEQUENCE</scope>
    <source>
        <strain evidence="1">MNA-CCFEE 5262</strain>
    </source>
</reference>
<protein>
    <submittedName>
        <fullName evidence="1">Uncharacterized protein</fullName>
    </submittedName>
</protein>
<gene>
    <name evidence="1" type="ORF">QFC20_004703</name>
</gene>
<dbReference type="EMBL" id="JASBWS010000057">
    <property type="protein sequence ID" value="KAJ9103699.1"/>
    <property type="molecule type" value="Genomic_DNA"/>
</dbReference>
<evidence type="ECO:0000313" key="1">
    <source>
        <dbReference type="EMBL" id="KAJ9103699.1"/>
    </source>
</evidence>
<sequence length="433" mass="47441">MSFFSRLPQFDSVLFARVLPLIPVITASNVLAISTEWICHLAPLTTLQAPISAKTISEVFRRSYISGAWTFLANLLVSIASSGYLWYVLGKGQEQSWYRAATAGIGPSSSGKLLGSSLHPMQSLSPADLRRTFYGLTCIFGILHLAPFGLIIIPYVHKACDGKGKLKDEREVKMALKSWLWPKDLEDTRVNLNIAVAIPRAINQRAQRLLKPQHAPRRREIGSQLGFRVERASTPVLEECVESLARRGRHEDVYIRNGVCLLFDGVHVGRLIHGMLHLVSLTESYGGAPSLRFRIEIGVDSKRRQSGLALDRGDPSWTNPTSFAALGFASASLGLQGIIGKRLNTQFATAVVLTTVWVELVNDPFLFALRRVNTRDHKAMSILAVFLGAFISKALVDKIGSAGTLGIAAGLRFIGAWAWLLVPSKANPPPKAV</sequence>
<proteinExistence type="predicted"/>